<feature type="transmembrane region" description="Helical" evidence="5">
    <location>
        <begin position="376"/>
        <end position="397"/>
    </location>
</feature>
<dbReference type="SUPFAM" id="SSF103473">
    <property type="entry name" value="MFS general substrate transporter"/>
    <property type="match status" value="1"/>
</dbReference>
<evidence type="ECO:0000256" key="2">
    <source>
        <dbReference type="ARBA" id="ARBA00022692"/>
    </source>
</evidence>
<evidence type="ECO:0000256" key="4">
    <source>
        <dbReference type="ARBA" id="ARBA00023136"/>
    </source>
</evidence>
<dbReference type="InterPro" id="IPR036259">
    <property type="entry name" value="MFS_trans_sf"/>
</dbReference>
<keyword evidence="4 5" id="KW-0472">Membrane</keyword>
<evidence type="ECO:0000256" key="6">
    <source>
        <dbReference type="SAM" id="SignalP"/>
    </source>
</evidence>
<feature type="transmembrane region" description="Helical" evidence="5">
    <location>
        <begin position="305"/>
        <end position="327"/>
    </location>
</feature>
<name>A0AAE9JRC1_CAEBR</name>
<evidence type="ECO:0000256" key="5">
    <source>
        <dbReference type="SAM" id="Phobius"/>
    </source>
</evidence>
<dbReference type="Pfam" id="PF00083">
    <property type="entry name" value="Sugar_tr"/>
    <property type="match status" value="1"/>
</dbReference>
<dbReference type="PANTHER" id="PTHR23503:SF10">
    <property type="entry name" value="MFS DOMAIN-CONTAINING PROTEIN-RELATED"/>
    <property type="match status" value="1"/>
</dbReference>
<reference evidence="8 9" key="1">
    <citation type="submission" date="2022-04" db="EMBL/GenBank/DDBJ databases">
        <title>Chromosome-level reference genomes for two strains of Caenorhabditis briggsae: an improved platform for comparative genomics.</title>
        <authorList>
            <person name="Stevens L."/>
            <person name="Andersen E."/>
        </authorList>
    </citation>
    <scope>NUCLEOTIDE SEQUENCE [LARGE SCALE GENOMIC DNA]</scope>
    <source>
        <strain evidence="8">VX34</strain>
        <tissue evidence="8">Whole-organism</tissue>
    </source>
</reference>
<comment type="subcellular location">
    <subcellularLocation>
        <location evidence="1">Membrane</location>
        <topology evidence="1">Multi-pass membrane protein</topology>
    </subcellularLocation>
</comment>
<dbReference type="Gene3D" id="1.20.1250.20">
    <property type="entry name" value="MFS general substrate transporter like domains"/>
    <property type="match status" value="1"/>
</dbReference>
<keyword evidence="6" id="KW-0732">Signal</keyword>
<dbReference type="GO" id="GO:0016020">
    <property type="term" value="C:membrane"/>
    <property type="evidence" value="ECO:0007669"/>
    <property type="project" value="UniProtKB-SubCell"/>
</dbReference>
<dbReference type="AlphaFoldDB" id="A0AAE9JRC1"/>
<dbReference type="InterPro" id="IPR005828">
    <property type="entry name" value="MFS_sugar_transport-like"/>
</dbReference>
<dbReference type="Proteomes" id="UP000829354">
    <property type="component" value="Chromosome X"/>
</dbReference>
<keyword evidence="3 5" id="KW-1133">Transmembrane helix</keyword>
<feature type="transmembrane region" description="Helical" evidence="5">
    <location>
        <begin position="409"/>
        <end position="427"/>
    </location>
</feature>
<evidence type="ECO:0000313" key="9">
    <source>
        <dbReference type="Proteomes" id="UP000829354"/>
    </source>
</evidence>
<dbReference type="EMBL" id="CP092625">
    <property type="protein sequence ID" value="UMM41046.1"/>
    <property type="molecule type" value="Genomic_DNA"/>
</dbReference>
<keyword evidence="2 5" id="KW-0812">Transmembrane</keyword>
<evidence type="ECO:0000256" key="3">
    <source>
        <dbReference type="ARBA" id="ARBA00022989"/>
    </source>
</evidence>
<gene>
    <name evidence="8" type="ORF">L5515_017482</name>
</gene>
<feature type="transmembrane region" description="Helical" evidence="5">
    <location>
        <begin position="270"/>
        <end position="293"/>
    </location>
</feature>
<proteinExistence type="predicted"/>
<accession>A0AAE9JRC1</accession>
<feature type="transmembrane region" description="Helical" evidence="5">
    <location>
        <begin position="150"/>
        <end position="170"/>
    </location>
</feature>
<keyword evidence="9" id="KW-1185">Reference proteome</keyword>
<dbReference type="PROSITE" id="PS50850">
    <property type="entry name" value="MFS"/>
    <property type="match status" value="1"/>
</dbReference>
<evidence type="ECO:0000256" key="1">
    <source>
        <dbReference type="ARBA" id="ARBA00004141"/>
    </source>
</evidence>
<dbReference type="InterPro" id="IPR045263">
    <property type="entry name" value="GLUT"/>
</dbReference>
<feature type="transmembrane region" description="Helical" evidence="5">
    <location>
        <begin position="348"/>
        <end position="370"/>
    </location>
</feature>
<evidence type="ECO:0000259" key="7">
    <source>
        <dbReference type="PROSITE" id="PS50850"/>
    </source>
</evidence>
<feature type="transmembrane region" description="Helical" evidence="5">
    <location>
        <begin position="96"/>
        <end position="114"/>
    </location>
</feature>
<feature type="domain" description="Major facilitator superfamily (MFS) profile" evidence="7">
    <location>
        <begin position="9"/>
        <end position="458"/>
    </location>
</feature>
<feature type="transmembrane region" description="Helical" evidence="5">
    <location>
        <begin position="120"/>
        <end position="143"/>
    </location>
</feature>
<feature type="transmembrane region" description="Helical" evidence="5">
    <location>
        <begin position="182"/>
        <end position="202"/>
    </location>
</feature>
<dbReference type="InterPro" id="IPR020846">
    <property type="entry name" value="MFS_dom"/>
</dbReference>
<sequence length="521" mass="58607">MKFSVPKNILLMIACFLLLDTLNQVQTLMFSTLAEVITEMNNHTLMNHFGLEPTETRLAMMNSIMTTTHEIGNALSIIFLLPVADYKGRTFAAIHPRFGITIAVAVCQLLAAWFQASEIYILGQFILGFTFCLRTFGTQIFILECAPDNCRGFASTALIFSFVFGKLIMFSTSSPSLLGTSSLWFIFPLFVMISSVVVYILLLRFPDSPKWLVQQKRVAEAIDAIRFYHGAESKIYETVNNVIKENSLTKENKLSLKQVWENDTLRQSCLIILANMMFMQFDTSYVLSIYTIMFHNQAGFTTQMAMNINLIITIVLLPTKFVGTILLDTLGRRPTFFIAGIMQYTKSILIFATSIIIFISGSSLITQIMYLGVEFLAVLVPATGVNSILVLFVSELFPPSARTSVGQAMMFGSMLINTPIVSVFPIVNSIFPPIFFVPFVITQVIFGIYLYRNMPETRGRAVYDIIESMDNEVGSRAASILDEKLPLIRNRARTLASKRNSILNIERSRAVTFDHKFTPEN</sequence>
<dbReference type="PANTHER" id="PTHR23503">
    <property type="entry name" value="SOLUTE CARRIER FAMILY 2"/>
    <property type="match status" value="1"/>
</dbReference>
<evidence type="ECO:0000313" key="8">
    <source>
        <dbReference type="EMBL" id="UMM41046.1"/>
    </source>
</evidence>
<organism evidence="8 9">
    <name type="scientific">Caenorhabditis briggsae</name>
    <dbReference type="NCBI Taxonomy" id="6238"/>
    <lineage>
        <taxon>Eukaryota</taxon>
        <taxon>Metazoa</taxon>
        <taxon>Ecdysozoa</taxon>
        <taxon>Nematoda</taxon>
        <taxon>Chromadorea</taxon>
        <taxon>Rhabditida</taxon>
        <taxon>Rhabditina</taxon>
        <taxon>Rhabditomorpha</taxon>
        <taxon>Rhabditoidea</taxon>
        <taxon>Rhabditidae</taxon>
        <taxon>Peloderinae</taxon>
        <taxon>Caenorhabditis</taxon>
    </lineage>
</organism>
<dbReference type="GO" id="GO:0022857">
    <property type="term" value="F:transmembrane transporter activity"/>
    <property type="evidence" value="ECO:0007669"/>
    <property type="project" value="InterPro"/>
</dbReference>
<feature type="signal peptide" evidence="6">
    <location>
        <begin position="1"/>
        <end position="27"/>
    </location>
</feature>
<feature type="chain" id="PRO_5042245502" description="Major facilitator superfamily (MFS) profile domain-containing protein" evidence="6">
    <location>
        <begin position="28"/>
        <end position="521"/>
    </location>
</feature>
<protein>
    <recommendedName>
        <fullName evidence="7">Major facilitator superfamily (MFS) profile domain-containing protein</fullName>
    </recommendedName>
</protein>
<feature type="transmembrane region" description="Helical" evidence="5">
    <location>
        <begin position="433"/>
        <end position="451"/>
    </location>
</feature>